<keyword evidence="11" id="KW-1185">Reference proteome</keyword>
<keyword evidence="9" id="KW-0119">Carbohydrate metabolism</keyword>
<dbReference type="PANTHER" id="PTHR12137:SF54">
    <property type="entry name" value="CARBOHYDRATE SULFOTRANSFERASE"/>
    <property type="match status" value="1"/>
</dbReference>
<dbReference type="EC" id="2.8.2.-" evidence="9"/>
<dbReference type="InterPro" id="IPR005331">
    <property type="entry name" value="Sulfotransferase"/>
</dbReference>
<comment type="similarity">
    <text evidence="2 9">Belongs to the sulfotransferase 2 family.</text>
</comment>
<comment type="caution">
    <text evidence="10">The sequence shown here is derived from an EMBL/GenBank/DDBJ whole genome shotgun (WGS) entry which is preliminary data.</text>
</comment>
<comment type="subcellular location">
    <subcellularLocation>
        <location evidence="1 9">Golgi apparatus membrane</location>
        <topology evidence="1 9">Single-pass type II membrane protein</topology>
    </subcellularLocation>
</comment>
<evidence type="ECO:0000256" key="6">
    <source>
        <dbReference type="ARBA" id="ARBA00023034"/>
    </source>
</evidence>
<evidence type="ECO:0000256" key="8">
    <source>
        <dbReference type="ARBA" id="ARBA00023180"/>
    </source>
</evidence>
<evidence type="ECO:0000313" key="11">
    <source>
        <dbReference type="Proteomes" id="UP001519460"/>
    </source>
</evidence>
<evidence type="ECO:0000256" key="2">
    <source>
        <dbReference type="ARBA" id="ARBA00006339"/>
    </source>
</evidence>
<dbReference type="InterPro" id="IPR018011">
    <property type="entry name" value="Carb_sulfotrans_8-10"/>
</dbReference>
<dbReference type="Pfam" id="PF03567">
    <property type="entry name" value="Sulfotransfer_2"/>
    <property type="match status" value="2"/>
</dbReference>
<feature type="non-terminal residue" evidence="10">
    <location>
        <position position="1"/>
    </location>
</feature>
<proteinExistence type="inferred from homology"/>
<keyword evidence="3 9" id="KW-0808">Transferase</keyword>
<accession>A0ABD0JIS0</accession>
<keyword evidence="6 9" id="KW-0333">Golgi apparatus</keyword>
<evidence type="ECO:0000256" key="7">
    <source>
        <dbReference type="ARBA" id="ARBA00023136"/>
    </source>
</evidence>
<dbReference type="EMBL" id="JACVVK020000421">
    <property type="protein sequence ID" value="KAK7474907.1"/>
    <property type="molecule type" value="Genomic_DNA"/>
</dbReference>
<sequence>PKAEIRTHGAIIHSPNAVVVDWLPWVPDEEKAPYNYTESGTARMRRRQKEISDYCETHVGFESSSSTETISLFRKASMISRKHKLLYCPVGKVASTFLTRFLIAAEETKPVLSPFSISPQKAMRVRQKHGDRGAVFMSVHQAVQTRTEKDFLNNLKRVLFVRSPYERLWSAYVDKLIYPNRYYWEEWGIPAMTMLYDLRNLGNAGGYAADHGTLRKLATASHRNKQNAHADNGLRFLNKSSGAKNFLGNFSFFGDFVNGSFHQQRRTLAIMGDALRTQHQEEIIFGDLMNPREGDVSECGQSVLFPQFIKFVLKELHKTDTHVRPIHLQCAPCYVNYDVIGHVETMASDFSHMLDVLNISIQSHSGLDWDKAYAKDVIKEGVDNLFTKWLPELTECISKESALKRLWRVLQIRGIISEDESYPFTGSDISKLEANTVEQELLFARDRSRDKEGLRRQKVKAFIESYQSLDKRDLKELQRIYRTDFEMFGYDHHLP</sequence>
<reference evidence="10 11" key="1">
    <citation type="journal article" date="2023" name="Sci. Data">
        <title>Genome assembly of the Korean intertidal mud-creeper Batillaria attramentaria.</title>
        <authorList>
            <person name="Patra A.K."/>
            <person name="Ho P.T."/>
            <person name="Jun S."/>
            <person name="Lee S.J."/>
            <person name="Kim Y."/>
            <person name="Won Y.J."/>
        </authorList>
    </citation>
    <scope>NUCLEOTIDE SEQUENCE [LARGE SCALE GENOMIC DNA]</scope>
    <source>
        <strain evidence="10">Wonlab-2016</strain>
    </source>
</reference>
<evidence type="ECO:0000256" key="9">
    <source>
        <dbReference type="RuleBase" id="RU364020"/>
    </source>
</evidence>
<keyword evidence="9" id="KW-0735">Signal-anchor</keyword>
<name>A0ABD0JIS0_9CAEN</name>
<dbReference type="PANTHER" id="PTHR12137">
    <property type="entry name" value="CARBOHYDRATE SULFOTRANSFERASE"/>
    <property type="match status" value="1"/>
</dbReference>
<keyword evidence="4" id="KW-0812">Transmembrane</keyword>
<evidence type="ECO:0000256" key="1">
    <source>
        <dbReference type="ARBA" id="ARBA00004323"/>
    </source>
</evidence>
<evidence type="ECO:0000256" key="4">
    <source>
        <dbReference type="ARBA" id="ARBA00022692"/>
    </source>
</evidence>
<evidence type="ECO:0000256" key="3">
    <source>
        <dbReference type="ARBA" id="ARBA00022679"/>
    </source>
</evidence>
<keyword evidence="5" id="KW-1133">Transmembrane helix</keyword>
<dbReference type="GO" id="GO:0008146">
    <property type="term" value="F:sulfotransferase activity"/>
    <property type="evidence" value="ECO:0007669"/>
    <property type="project" value="UniProtKB-ARBA"/>
</dbReference>
<gene>
    <name evidence="10" type="ORF">BaRGS_00033862</name>
</gene>
<evidence type="ECO:0000313" key="10">
    <source>
        <dbReference type="EMBL" id="KAK7474907.1"/>
    </source>
</evidence>
<protein>
    <recommendedName>
        <fullName evidence="9">Carbohydrate sulfotransferase</fullName>
        <ecNumber evidence="9">2.8.2.-</ecNumber>
    </recommendedName>
</protein>
<keyword evidence="8 9" id="KW-0325">Glycoprotein</keyword>
<organism evidence="10 11">
    <name type="scientific">Batillaria attramentaria</name>
    <dbReference type="NCBI Taxonomy" id="370345"/>
    <lineage>
        <taxon>Eukaryota</taxon>
        <taxon>Metazoa</taxon>
        <taxon>Spiralia</taxon>
        <taxon>Lophotrochozoa</taxon>
        <taxon>Mollusca</taxon>
        <taxon>Gastropoda</taxon>
        <taxon>Caenogastropoda</taxon>
        <taxon>Sorbeoconcha</taxon>
        <taxon>Cerithioidea</taxon>
        <taxon>Batillariidae</taxon>
        <taxon>Batillaria</taxon>
    </lineage>
</organism>
<evidence type="ECO:0000256" key="5">
    <source>
        <dbReference type="ARBA" id="ARBA00022989"/>
    </source>
</evidence>
<dbReference type="AlphaFoldDB" id="A0ABD0JIS0"/>
<dbReference type="Proteomes" id="UP001519460">
    <property type="component" value="Unassembled WGS sequence"/>
</dbReference>
<dbReference type="GO" id="GO:0000139">
    <property type="term" value="C:Golgi membrane"/>
    <property type="evidence" value="ECO:0007669"/>
    <property type="project" value="UniProtKB-SubCell"/>
</dbReference>
<keyword evidence="7" id="KW-0472">Membrane</keyword>